<proteinExistence type="predicted"/>
<sequence length="275" mass="28153">MTFKTALRRMMLALPFAVAAAAPAQAVVVSSDIVFVVDESGSMGSVQANLRNNIGAFASILSGGGVDARYALVGYGSSGVAPRLITDFTNPTDFGTAAQGLLTNGGTEPGYTAIAFAVNGLDSQSPTLSYRTNAVKNIIILTDEPSNGDTVARGSIGGVAVNATNLDALLTSVNALLNGVLSGGSTISSYSGLIAAHNGNIYDLNKFGSNDPDEVDAFVQAFAASKLQEILDFCDLNPNDPACQPGTGVSEPSLAGLLFFGLTGIGVMAYRRRTA</sequence>
<organism evidence="3 4">
    <name type="scientific">Futiania mangrovi</name>
    <dbReference type="NCBI Taxonomy" id="2959716"/>
    <lineage>
        <taxon>Bacteria</taxon>
        <taxon>Pseudomonadati</taxon>
        <taxon>Pseudomonadota</taxon>
        <taxon>Alphaproteobacteria</taxon>
        <taxon>Futianiales</taxon>
        <taxon>Futianiaceae</taxon>
        <taxon>Futiania</taxon>
    </lineage>
</organism>
<reference evidence="3" key="1">
    <citation type="submission" date="2022-06" db="EMBL/GenBank/DDBJ databases">
        <title>Isolation and Genomics of Futiania mangrovii gen. nov., sp. nov., a Rare and Metabolically-versatile member in the Class Alphaproteobacteria.</title>
        <authorList>
            <person name="Liu L."/>
            <person name="Huang W.-C."/>
            <person name="Pan J."/>
            <person name="Li J."/>
            <person name="Huang Y."/>
            <person name="Du H."/>
            <person name="Liu Y."/>
            <person name="Li M."/>
        </authorList>
    </citation>
    <scope>NUCLEOTIDE SEQUENCE</scope>
    <source>
        <strain evidence="3">FT118</strain>
    </source>
</reference>
<dbReference type="InterPro" id="IPR036465">
    <property type="entry name" value="vWFA_dom_sf"/>
</dbReference>
<keyword evidence="1" id="KW-0732">Signal</keyword>
<dbReference type="RefSeq" id="WP_269333921.1">
    <property type="nucleotide sequence ID" value="NZ_JAMZFT010000004.1"/>
</dbReference>
<dbReference type="Gene3D" id="3.40.50.410">
    <property type="entry name" value="von Willebrand factor, type A domain"/>
    <property type="match status" value="1"/>
</dbReference>
<evidence type="ECO:0000313" key="3">
    <source>
        <dbReference type="EMBL" id="MCP1337960.1"/>
    </source>
</evidence>
<evidence type="ECO:0000256" key="1">
    <source>
        <dbReference type="SAM" id="SignalP"/>
    </source>
</evidence>
<feature type="chain" id="PRO_5039936153" evidence="1">
    <location>
        <begin position="27"/>
        <end position="275"/>
    </location>
</feature>
<dbReference type="InterPro" id="IPR002035">
    <property type="entry name" value="VWF_A"/>
</dbReference>
<dbReference type="SMART" id="SM00327">
    <property type="entry name" value="VWA"/>
    <property type="match status" value="1"/>
</dbReference>
<evidence type="ECO:0000313" key="4">
    <source>
        <dbReference type="Proteomes" id="UP001055804"/>
    </source>
</evidence>
<dbReference type="Pfam" id="PF00092">
    <property type="entry name" value="VWA"/>
    <property type="match status" value="1"/>
</dbReference>
<dbReference type="AlphaFoldDB" id="A0A9J6PJG7"/>
<dbReference type="EMBL" id="JAMZFT010000004">
    <property type="protein sequence ID" value="MCP1337960.1"/>
    <property type="molecule type" value="Genomic_DNA"/>
</dbReference>
<accession>A0A9J6PJG7</accession>
<keyword evidence="4" id="KW-1185">Reference proteome</keyword>
<feature type="signal peptide" evidence="1">
    <location>
        <begin position="1"/>
        <end position="26"/>
    </location>
</feature>
<dbReference type="Proteomes" id="UP001055804">
    <property type="component" value="Unassembled WGS sequence"/>
</dbReference>
<name>A0A9J6PJG7_9PROT</name>
<dbReference type="SUPFAM" id="SSF53300">
    <property type="entry name" value="vWA-like"/>
    <property type="match status" value="1"/>
</dbReference>
<evidence type="ECO:0000259" key="2">
    <source>
        <dbReference type="PROSITE" id="PS50234"/>
    </source>
</evidence>
<dbReference type="PROSITE" id="PS50234">
    <property type="entry name" value="VWFA"/>
    <property type="match status" value="1"/>
</dbReference>
<protein>
    <submittedName>
        <fullName evidence="3">VWA domain-containing protein</fullName>
    </submittedName>
</protein>
<gene>
    <name evidence="3" type="ORF">NJQ99_16185</name>
</gene>
<feature type="domain" description="VWFA" evidence="2">
    <location>
        <begin position="32"/>
        <end position="222"/>
    </location>
</feature>
<comment type="caution">
    <text evidence="3">The sequence shown here is derived from an EMBL/GenBank/DDBJ whole genome shotgun (WGS) entry which is preliminary data.</text>
</comment>